<feature type="binding site" evidence="11">
    <location>
        <position position="72"/>
    </location>
    <ligand>
        <name>Mg(2+)</name>
        <dbReference type="ChEBI" id="CHEBI:18420"/>
        <label>1</label>
        <note>catalytic</note>
    </ligand>
</feature>
<dbReference type="PANTHER" id="PTHR20854:SF4">
    <property type="entry name" value="INOSITOL-1-MONOPHOSPHATASE-RELATED"/>
    <property type="match status" value="1"/>
</dbReference>
<evidence type="ECO:0000313" key="13">
    <source>
        <dbReference type="Proteomes" id="UP000198815"/>
    </source>
</evidence>
<evidence type="ECO:0000256" key="11">
    <source>
        <dbReference type="PIRSR" id="PIRSR600760-2"/>
    </source>
</evidence>
<dbReference type="EMBL" id="FOGZ01000005">
    <property type="protein sequence ID" value="SER65605.1"/>
    <property type="molecule type" value="Genomic_DNA"/>
</dbReference>
<feature type="binding site" evidence="11">
    <location>
        <position position="87"/>
    </location>
    <ligand>
        <name>Mg(2+)</name>
        <dbReference type="ChEBI" id="CHEBI:18420"/>
        <label>1</label>
        <note>catalytic</note>
    </ligand>
</feature>
<proteinExistence type="predicted"/>
<dbReference type="InterPro" id="IPR020583">
    <property type="entry name" value="Inositol_monoP_metal-BS"/>
</dbReference>
<dbReference type="OrthoDB" id="9772456at2"/>
<dbReference type="RefSeq" id="WP_091968324.1">
    <property type="nucleotide sequence ID" value="NZ_FOGZ01000005.1"/>
</dbReference>
<name>A0A1H9QZB9_9ACTN</name>
<sequence length="268" mass="28747">MADAPDFTDDLRLAHLMADNADSLTMSRFKARDLVVRSKADHTPVSEADQAVEAAVRRTLATARPRDAVHGEEMEDTGRGPRTWIVDPIDGTANYVRGVPIWATLIALRVNGEICVGVVSAPAIGRRWWAAKGAGAYTGKTLLSPARIQVSKVDSVGDAFLSYSSINGWIKDGRGQGFVDLIRDCGRTRAFGDFFSYMLVAEGCVDLAAEPDLELHDMAALDIIVREAGGRFTNLDGEPGPVGRGALATNGRLHDAVLARLARDDTSG</sequence>
<dbReference type="GO" id="GO:0004401">
    <property type="term" value="F:histidinol-phosphatase activity"/>
    <property type="evidence" value="ECO:0007669"/>
    <property type="project" value="UniProtKB-EC"/>
</dbReference>
<dbReference type="STRING" id="64702.SAMN05443377_10525"/>
<evidence type="ECO:0000256" key="5">
    <source>
        <dbReference type="ARBA" id="ARBA00022723"/>
    </source>
</evidence>
<dbReference type="PANTHER" id="PTHR20854">
    <property type="entry name" value="INOSITOL MONOPHOSPHATASE"/>
    <property type="match status" value="1"/>
</dbReference>
<comment type="catalytic activity">
    <reaction evidence="9">
        <text>L-histidinol phosphate + H2O = L-histidinol + phosphate</text>
        <dbReference type="Rhea" id="RHEA:14465"/>
        <dbReference type="ChEBI" id="CHEBI:15377"/>
        <dbReference type="ChEBI" id="CHEBI:43474"/>
        <dbReference type="ChEBI" id="CHEBI:57699"/>
        <dbReference type="ChEBI" id="CHEBI:57980"/>
        <dbReference type="EC" id="3.1.3.15"/>
    </reaction>
</comment>
<organism evidence="12 13">
    <name type="scientific">Propionibacterium cyclohexanicum</name>
    <dbReference type="NCBI Taxonomy" id="64702"/>
    <lineage>
        <taxon>Bacteria</taxon>
        <taxon>Bacillati</taxon>
        <taxon>Actinomycetota</taxon>
        <taxon>Actinomycetes</taxon>
        <taxon>Propionibacteriales</taxon>
        <taxon>Propionibacteriaceae</taxon>
        <taxon>Propionibacterium</taxon>
    </lineage>
</organism>
<comment type="pathway">
    <text evidence="2">Amino-acid biosynthesis; L-histidine biosynthesis; L-histidine from 5-phospho-alpha-D-ribose 1-diphosphate: step 8/9.</text>
</comment>
<dbReference type="Gene3D" id="3.40.190.80">
    <property type="match status" value="1"/>
</dbReference>
<dbReference type="Proteomes" id="UP000198815">
    <property type="component" value="Unassembled WGS sequence"/>
</dbReference>
<dbReference type="AlphaFoldDB" id="A0A1H9QZB9"/>
<protein>
    <recommendedName>
        <fullName evidence="4">Histidinol-phosphatase</fullName>
        <ecNumber evidence="3">3.1.3.15</ecNumber>
    </recommendedName>
    <alternativeName>
        <fullName evidence="8">Histidinol-phosphate phosphatase</fullName>
    </alternativeName>
</protein>
<feature type="binding site" evidence="11">
    <location>
        <position position="90"/>
    </location>
    <ligand>
        <name>Mg(2+)</name>
        <dbReference type="ChEBI" id="CHEBI:18420"/>
        <label>2</label>
    </ligand>
</feature>
<accession>A0A1H9QZB9</accession>
<dbReference type="Pfam" id="PF00459">
    <property type="entry name" value="Inositol_P"/>
    <property type="match status" value="1"/>
</dbReference>
<evidence type="ECO:0000256" key="1">
    <source>
        <dbReference type="ARBA" id="ARBA00001946"/>
    </source>
</evidence>
<dbReference type="GO" id="GO:0046872">
    <property type="term" value="F:metal ion binding"/>
    <property type="evidence" value="ECO:0007669"/>
    <property type="project" value="UniProtKB-KW"/>
</dbReference>
<dbReference type="GO" id="GO:0008934">
    <property type="term" value="F:inositol monophosphate 1-phosphatase activity"/>
    <property type="evidence" value="ECO:0007669"/>
    <property type="project" value="TreeGrafter"/>
</dbReference>
<keyword evidence="5 11" id="KW-0479">Metal-binding</keyword>
<evidence type="ECO:0000256" key="8">
    <source>
        <dbReference type="ARBA" id="ARBA00033209"/>
    </source>
</evidence>
<evidence type="ECO:0000256" key="9">
    <source>
        <dbReference type="ARBA" id="ARBA00049158"/>
    </source>
</evidence>
<keyword evidence="13" id="KW-1185">Reference proteome</keyword>
<dbReference type="PROSITE" id="PS00629">
    <property type="entry name" value="IMP_1"/>
    <property type="match status" value="1"/>
</dbReference>
<dbReference type="PRINTS" id="PR00377">
    <property type="entry name" value="IMPHPHTASES"/>
</dbReference>
<comment type="cofactor">
    <cofactor evidence="1 11">
        <name>Mg(2+)</name>
        <dbReference type="ChEBI" id="CHEBI:18420"/>
    </cofactor>
</comment>
<evidence type="ECO:0000256" key="6">
    <source>
        <dbReference type="ARBA" id="ARBA00022801"/>
    </source>
</evidence>
<feature type="binding site" evidence="11">
    <location>
        <position position="217"/>
    </location>
    <ligand>
        <name>Mg(2+)</name>
        <dbReference type="ChEBI" id="CHEBI:18420"/>
        <label>1</label>
        <note>catalytic</note>
    </ligand>
</feature>
<dbReference type="EC" id="3.1.3.15" evidence="3"/>
<evidence type="ECO:0000256" key="2">
    <source>
        <dbReference type="ARBA" id="ARBA00004970"/>
    </source>
</evidence>
<keyword evidence="7 11" id="KW-0460">Magnesium</keyword>
<feature type="binding site" evidence="11">
    <location>
        <position position="89"/>
    </location>
    <ligand>
        <name>Mg(2+)</name>
        <dbReference type="ChEBI" id="CHEBI:18420"/>
        <label>1</label>
        <note>catalytic</note>
    </ligand>
</feature>
<reference evidence="12 13" key="1">
    <citation type="submission" date="2016-10" db="EMBL/GenBank/DDBJ databases">
        <authorList>
            <person name="de Groot N.N."/>
        </authorList>
    </citation>
    <scope>NUCLEOTIDE SEQUENCE [LARGE SCALE GENOMIC DNA]</scope>
    <source>
        <strain evidence="12 13">DSM 16859</strain>
    </source>
</reference>
<evidence type="ECO:0000256" key="10">
    <source>
        <dbReference type="ARBA" id="ARBA00053547"/>
    </source>
</evidence>
<gene>
    <name evidence="12" type="ORF">SAMN05443377_10525</name>
</gene>
<dbReference type="Gene3D" id="3.30.540.10">
    <property type="entry name" value="Fructose-1,6-Bisphosphatase, subunit A, domain 1"/>
    <property type="match status" value="1"/>
</dbReference>
<dbReference type="InterPro" id="IPR000760">
    <property type="entry name" value="Inositol_monophosphatase-like"/>
</dbReference>
<dbReference type="GO" id="GO:0007165">
    <property type="term" value="P:signal transduction"/>
    <property type="evidence" value="ECO:0007669"/>
    <property type="project" value="TreeGrafter"/>
</dbReference>
<dbReference type="SUPFAM" id="SSF56655">
    <property type="entry name" value="Carbohydrate phosphatase"/>
    <property type="match status" value="1"/>
</dbReference>
<evidence type="ECO:0000256" key="7">
    <source>
        <dbReference type="ARBA" id="ARBA00022842"/>
    </source>
</evidence>
<dbReference type="FunFam" id="3.30.540.10:FF:000003">
    <property type="entry name" value="Inositol-1-monophosphatase"/>
    <property type="match status" value="1"/>
</dbReference>
<evidence type="ECO:0000313" key="12">
    <source>
        <dbReference type="EMBL" id="SER65605.1"/>
    </source>
</evidence>
<keyword evidence="6" id="KW-0378">Hydrolase</keyword>
<evidence type="ECO:0000256" key="4">
    <source>
        <dbReference type="ARBA" id="ARBA00021697"/>
    </source>
</evidence>
<comment type="function">
    <text evidence="10">Catalyzes the dephosphorylation of histidinol-phosphate to histidinol, the direct precursor of histidine.</text>
</comment>
<dbReference type="GO" id="GO:0006020">
    <property type="term" value="P:inositol metabolic process"/>
    <property type="evidence" value="ECO:0007669"/>
    <property type="project" value="TreeGrafter"/>
</dbReference>
<evidence type="ECO:0000256" key="3">
    <source>
        <dbReference type="ARBA" id="ARBA00013085"/>
    </source>
</evidence>